<keyword evidence="2" id="KW-1133">Transmembrane helix</keyword>
<evidence type="ECO:0000313" key="3">
    <source>
        <dbReference type="EMBL" id="GAA1937287.1"/>
    </source>
</evidence>
<reference evidence="3 4" key="1">
    <citation type="journal article" date="2019" name="Int. J. Syst. Evol. Microbiol.">
        <title>The Global Catalogue of Microorganisms (GCM) 10K type strain sequencing project: providing services to taxonomists for standard genome sequencing and annotation.</title>
        <authorList>
            <consortium name="The Broad Institute Genomics Platform"/>
            <consortium name="The Broad Institute Genome Sequencing Center for Infectious Disease"/>
            <person name="Wu L."/>
            <person name="Ma J."/>
        </authorList>
    </citation>
    <scope>NUCLEOTIDE SEQUENCE [LARGE SCALE GENOMIC DNA]</scope>
    <source>
        <strain evidence="3 4">JCM 13581</strain>
    </source>
</reference>
<organism evidence="3 4">
    <name type="scientific">Streptomyces sodiiphilus</name>
    <dbReference type="NCBI Taxonomy" id="226217"/>
    <lineage>
        <taxon>Bacteria</taxon>
        <taxon>Bacillati</taxon>
        <taxon>Actinomycetota</taxon>
        <taxon>Actinomycetes</taxon>
        <taxon>Kitasatosporales</taxon>
        <taxon>Streptomycetaceae</taxon>
        <taxon>Streptomyces</taxon>
    </lineage>
</organism>
<dbReference type="Proteomes" id="UP001501303">
    <property type="component" value="Unassembled WGS sequence"/>
</dbReference>
<keyword evidence="4" id="KW-1185">Reference proteome</keyword>
<proteinExistence type="predicted"/>
<protein>
    <submittedName>
        <fullName evidence="3">Uncharacterized protein</fullName>
    </submittedName>
</protein>
<evidence type="ECO:0000256" key="1">
    <source>
        <dbReference type="SAM" id="MobiDB-lite"/>
    </source>
</evidence>
<evidence type="ECO:0000313" key="4">
    <source>
        <dbReference type="Proteomes" id="UP001501303"/>
    </source>
</evidence>
<accession>A0ABN2PXG8</accession>
<comment type="caution">
    <text evidence="3">The sequence shown here is derived from an EMBL/GenBank/DDBJ whole genome shotgun (WGS) entry which is preliminary data.</text>
</comment>
<keyword evidence="2" id="KW-0812">Transmembrane</keyword>
<dbReference type="RefSeq" id="WP_344267092.1">
    <property type="nucleotide sequence ID" value="NZ_BAAAMJ010000130.1"/>
</dbReference>
<keyword evidence="2" id="KW-0472">Membrane</keyword>
<evidence type="ECO:0000256" key="2">
    <source>
        <dbReference type="SAM" id="Phobius"/>
    </source>
</evidence>
<feature type="region of interest" description="Disordered" evidence="1">
    <location>
        <begin position="140"/>
        <end position="160"/>
    </location>
</feature>
<dbReference type="EMBL" id="BAAAMJ010000130">
    <property type="protein sequence ID" value="GAA1937287.1"/>
    <property type="molecule type" value="Genomic_DNA"/>
</dbReference>
<feature type="transmembrane region" description="Helical" evidence="2">
    <location>
        <begin position="12"/>
        <end position="31"/>
    </location>
</feature>
<sequence length="160" mass="16912">MDFSEVTLGDVGAATAAIVAVAAFCVAIWSARISSKSMDAAQRSAAAAEVSADAARRSADADEEMVRLAKAEADTPEVPWRLIHSGRSSYRLMNNSDKAAENVEISGSVLTSNFQSGDAIPPRSAIQVLDGRSLAENDPLSVTWSRPGSTERLGPWVHPL</sequence>
<gene>
    <name evidence="3" type="ORF">GCM10009716_49270</name>
</gene>
<name>A0ABN2PXG8_9ACTN</name>